<keyword evidence="10 14" id="KW-0573">Peptidoglycan synthesis</keyword>
<evidence type="ECO:0000256" key="4">
    <source>
        <dbReference type="ARBA" id="ARBA00022490"/>
    </source>
</evidence>
<dbReference type="InterPro" id="IPR050061">
    <property type="entry name" value="MurCDEF_pg_biosynth"/>
</dbReference>
<dbReference type="NCBIfam" id="TIGR01082">
    <property type="entry name" value="murC"/>
    <property type="match status" value="1"/>
</dbReference>
<keyword evidence="9 14" id="KW-0133">Cell shape</keyword>
<comment type="catalytic activity">
    <reaction evidence="13 14">
        <text>UDP-N-acetyl-alpha-D-muramate + L-alanine + ATP = UDP-N-acetyl-alpha-D-muramoyl-L-alanine + ADP + phosphate + H(+)</text>
        <dbReference type="Rhea" id="RHEA:23372"/>
        <dbReference type="ChEBI" id="CHEBI:15378"/>
        <dbReference type="ChEBI" id="CHEBI:30616"/>
        <dbReference type="ChEBI" id="CHEBI:43474"/>
        <dbReference type="ChEBI" id="CHEBI:57972"/>
        <dbReference type="ChEBI" id="CHEBI:70757"/>
        <dbReference type="ChEBI" id="CHEBI:83898"/>
        <dbReference type="ChEBI" id="CHEBI:456216"/>
        <dbReference type="EC" id="6.3.2.8"/>
    </reaction>
</comment>
<name>A0A2G8IAP2_PREIN</name>
<comment type="subcellular location">
    <subcellularLocation>
        <location evidence="1 14">Cytoplasm</location>
    </subcellularLocation>
</comment>
<evidence type="ECO:0000313" key="18">
    <source>
        <dbReference type="EMBL" id="PIK20568.1"/>
    </source>
</evidence>
<dbReference type="PANTHER" id="PTHR43445">
    <property type="entry name" value="UDP-N-ACETYLMURAMATE--L-ALANINE LIGASE-RELATED"/>
    <property type="match status" value="1"/>
</dbReference>
<feature type="binding site" evidence="14">
    <location>
        <begin position="119"/>
        <end position="125"/>
    </location>
    <ligand>
        <name>ATP</name>
        <dbReference type="ChEBI" id="CHEBI:30616"/>
    </ligand>
</feature>
<evidence type="ECO:0000259" key="16">
    <source>
        <dbReference type="Pfam" id="PF02875"/>
    </source>
</evidence>
<evidence type="ECO:0000256" key="7">
    <source>
        <dbReference type="ARBA" id="ARBA00022741"/>
    </source>
</evidence>
<dbReference type="SUPFAM" id="SSF51984">
    <property type="entry name" value="MurCD N-terminal domain"/>
    <property type="match status" value="1"/>
</dbReference>
<evidence type="ECO:0000256" key="6">
    <source>
        <dbReference type="ARBA" id="ARBA00022618"/>
    </source>
</evidence>
<dbReference type="SUPFAM" id="SSF53244">
    <property type="entry name" value="MurD-like peptide ligases, peptide-binding domain"/>
    <property type="match status" value="1"/>
</dbReference>
<dbReference type="EMBL" id="PEKN01000001">
    <property type="protein sequence ID" value="PIK20568.1"/>
    <property type="molecule type" value="Genomic_DNA"/>
</dbReference>
<dbReference type="InterPro" id="IPR036565">
    <property type="entry name" value="Mur-like_cat_sf"/>
</dbReference>
<comment type="similarity">
    <text evidence="14">Belongs to the MurCDEF family.</text>
</comment>
<evidence type="ECO:0000256" key="1">
    <source>
        <dbReference type="ARBA" id="ARBA00004496"/>
    </source>
</evidence>
<evidence type="ECO:0000256" key="12">
    <source>
        <dbReference type="ARBA" id="ARBA00023316"/>
    </source>
</evidence>
<feature type="domain" description="Mur ligase central" evidence="17">
    <location>
        <begin position="118"/>
        <end position="294"/>
    </location>
</feature>
<dbReference type="RefSeq" id="WP_099835691.1">
    <property type="nucleotide sequence ID" value="NZ_PEKN01000001.1"/>
</dbReference>
<dbReference type="InterPro" id="IPR036615">
    <property type="entry name" value="Mur_ligase_C_dom_sf"/>
</dbReference>
<dbReference type="PANTHER" id="PTHR43445:SF3">
    <property type="entry name" value="UDP-N-ACETYLMURAMATE--L-ALANINE LIGASE"/>
    <property type="match status" value="1"/>
</dbReference>
<keyword evidence="7 14" id="KW-0547">Nucleotide-binding</keyword>
<evidence type="ECO:0000256" key="3">
    <source>
        <dbReference type="ARBA" id="ARBA00012211"/>
    </source>
</evidence>
<dbReference type="EC" id="6.3.2.8" evidence="3 14"/>
<keyword evidence="8 14" id="KW-0067">ATP-binding</keyword>
<dbReference type="Gene3D" id="3.40.1190.10">
    <property type="entry name" value="Mur-like, catalytic domain"/>
    <property type="match status" value="1"/>
</dbReference>
<evidence type="ECO:0000256" key="14">
    <source>
        <dbReference type="HAMAP-Rule" id="MF_00046"/>
    </source>
</evidence>
<feature type="domain" description="Mur ligase N-terminal catalytic" evidence="15">
    <location>
        <begin position="9"/>
        <end position="111"/>
    </location>
</feature>
<reference evidence="18 19" key="1">
    <citation type="submission" date="2017-11" db="EMBL/GenBank/DDBJ databases">
        <title>Genome sequencing of Prevotella intermedia KCOM 1653.</title>
        <authorList>
            <person name="Kook J.-K."/>
            <person name="Park S.-N."/>
            <person name="Lim Y.K."/>
        </authorList>
    </citation>
    <scope>NUCLEOTIDE SEQUENCE [LARGE SCALE GENOMIC DNA]</scope>
    <source>
        <strain evidence="18 19">KCOM 1653</strain>
    </source>
</reference>
<dbReference type="GO" id="GO:0071555">
    <property type="term" value="P:cell wall organization"/>
    <property type="evidence" value="ECO:0007669"/>
    <property type="project" value="UniProtKB-KW"/>
</dbReference>
<evidence type="ECO:0000259" key="17">
    <source>
        <dbReference type="Pfam" id="PF08245"/>
    </source>
</evidence>
<dbReference type="InterPro" id="IPR013221">
    <property type="entry name" value="Mur_ligase_cen"/>
</dbReference>
<dbReference type="GO" id="GO:0005737">
    <property type="term" value="C:cytoplasm"/>
    <property type="evidence" value="ECO:0007669"/>
    <property type="project" value="UniProtKB-SubCell"/>
</dbReference>
<dbReference type="AlphaFoldDB" id="A0A2G8IAP2"/>
<dbReference type="Pfam" id="PF08245">
    <property type="entry name" value="Mur_ligase_M"/>
    <property type="match status" value="1"/>
</dbReference>
<keyword evidence="6 14" id="KW-0132">Cell division</keyword>
<dbReference type="Gene3D" id="3.40.50.720">
    <property type="entry name" value="NAD(P)-binding Rossmann-like Domain"/>
    <property type="match status" value="1"/>
</dbReference>
<dbReference type="GO" id="GO:0051301">
    <property type="term" value="P:cell division"/>
    <property type="evidence" value="ECO:0007669"/>
    <property type="project" value="UniProtKB-KW"/>
</dbReference>
<dbReference type="GO" id="GO:0005524">
    <property type="term" value="F:ATP binding"/>
    <property type="evidence" value="ECO:0007669"/>
    <property type="project" value="UniProtKB-UniRule"/>
</dbReference>
<evidence type="ECO:0000256" key="8">
    <source>
        <dbReference type="ARBA" id="ARBA00022840"/>
    </source>
</evidence>
<dbReference type="SUPFAM" id="SSF53623">
    <property type="entry name" value="MurD-like peptide ligases, catalytic domain"/>
    <property type="match status" value="1"/>
</dbReference>
<dbReference type="InterPro" id="IPR005758">
    <property type="entry name" value="UDP-N-AcMur_Ala_ligase_MurC"/>
</dbReference>
<evidence type="ECO:0000256" key="13">
    <source>
        <dbReference type="ARBA" id="ARBA00047833"/>
    </source>
</evidence>
<dbReference type="HAMAP" id="MF_00046">
    <property type="entry name" value="MurC"/>
    <property type="match status" value="1"/>
</dbReference>
<comment type="caution">
    <text evidence="18">The sequence shown here is derived from an EMBL/GenBank/DDBJ whole genome shotgun (WGS) entry which is preliminary data.</text>
</comment>
<protein>
    <recommendedName>
        <fullName evidence="3 14">UDP-N-acetylmuramate--L-alanine ligase</fullName>
        <ecNumber evidence="3 14">6.3.2.8</ecNumber>
    </recommendedName>
    <alternativeName>
        <fullName evidence="14">UDP-N-acetylmuramoyl-L-alanine synthetase</fullName>
    </alternativeName>
</protein>
<accession>A0A2G8IAP2</accession>
<dbReference type="GO" id="GO:0008763">
    <property type="term" value="F:UDP-N-acetylmuramate-L-alanine ligase activity"/>
    <property type="evidence" value="ECO:0007669"/>
    <property type="project" value="UniProtKB-UniRule"/>
</dbReference>
<dbReference type="Proteomes" id="UP000230046">
    <property type="component" value="Unassembled WGS sequence"/>
</dbReference>
<evidence type="ECO:0000313" key="19">
    <source>
        <dbReference type="Proteomes" id="UP000230046"/>
    </source>
</evidence>
<evidence type="ECO:0000256" key="11">
    <source>
        <dbReference type="ARBA" id="ARBA00023306"/>
    </source>
</evidence>
<dbReference type="GO" id="GO:0008360">
    <property type="term" value="P:regulation of cell shape"/>
    <property type="evidence" value="ECO:0007669"/>
    <property type="project" value="UniProtKB-KW"/>
</dbReference>
<dbReference type="Pfam" id="PF01225">
    <property type="entry name" value="Mur_ligase"/>
    <property type="match status" value="1"/>
</dbReference>
<keyword evidence="5 14" id="KW-0436">Ligase</keyword>
<evidence type="ECO:0000256" key="5">
    <source>
        <dbReference type="ARBA" id="ARBA00022598"/>
    </source>
</evidence>
<dbReference type="GO" id="GO:0009252">
    <property type="term" value="P:peptidoglycan biosynthetic process"/>
    <property type="evidence" value="ECO:0007669"/>
    <property type="project" value="UniProtKB-UniRule"/>
</dbReference>
<dbReference type="Pfam" id="PF02875">
    <property type="entry name" value="Mur_ligase_C"/>
    <property type="match status" value="1"/>
</dbReference>
<evidence type="ECO:0000256" key="9">
    <source>
        <dbReference type="ARBA" id="ARBA00022960"/>
    </source>
</evidence>
<dbReference type="InterPro" id="IPR000713">
    <property type="entry name" value="Mur_ligase_N"/>
</dbReference>
<evidence type="ECO:0000256" key="2">
    <source>
        <dbReference type="ARBA" id="ARBA00004752"/>
    </source>
</evidence>
<dbReference type="UniPathway" id="UPA00219"/>
<keyword evidence="11 14" id="KW-0131">Cell cycle</keyword>
<proteinExistence type="inferred from homology"/>
<dbReference type="Gene3D" id="3.90.190.20">
    <property type="entry name" value="Mur ligase, C-terminal domain"/>
    <property type="match status" value="1"/>
</dbReference>
<organism evidence="18 19">
    <name type="scientific">Prevotella intermedia</name>
    <dbReference type="NCBI Taxonomy" id="28131"/>
    <lineage>
        <taxon>Bacteria</taxon>
        <taxon>Pseudomonadati</taxon>
        <taxon>Bacteroidota</taxon>
        <taxon>Bacteroidia</taxon>
        <taxon>Bacteroidales</taxon>
        <taxon>Prevotellaceae</taxon>
        <taxon>Prevotella</taxon>
    </lineage>
</organism>
<feature type="domain" description="Mur ligase C-terminal" evidence="16">
    <location>
        <begin position="316"/>
        <end position="442"/>
    </location>
</feature>
<keyword evidence="12 14" id="KW-0961">Cell wall biogenesis/degradation</keyword>
<evidence type="ECO:0000256" key="10">
    <source>
        <dbReference type="ARBA" id="ARBA00022984"/>
    </source>
</evidence>
<gene>
    <name evidence="14" type="primary">murC</name>
    <name evidence="18" type="ORF">CTI18_04125</name>
</gene>
<keyword evidence="4 14" id="KW-0963">Cytoplasm</keyword>
<comment type="function">
    <text evidence="14">Cell wall formation.</text>
</comment>
<sequence length="461" mass="52096">MELKNIKAVYFVGAGGIGMSAVARYFRQKGLVVAGYDKTPSDLTRHLEQEGIQLHYEENTDLIPEACKDPATTLVVYTPAIPDTHKELAFFRANGFQIEKRAQVLGRLTQTHKGLCFAGTHGKTSTSTMCAHIMHQSHLDCNAFLGGISKNYGTNYILSDKSDYVVIEADEFDRSFHWLRPYMSVITSTDPDHLDIYGTKEAYLESFRHYTELIQTGGALVIHKDLEMKENVQAGVKVYEYSREAGDFHAENIRIQNGTIVFDMVSPIENVTDIELGQPVPINIENGIAAMALAQLSGCTADELRRGMKSYEGVDRRFDFKLKNDHHVLLSDYAHHPKEILQSAKSLKEIYPNRKITVIFQPHLYSRTNDFYRDFAEALSHFDEVVLTEIYPAREEPIPGVTSALIYDNLSSNVEKQMIRKDDVLEFAKGRDFDVLVVLGAGNLDNYVGQLTEIIKEKEQR</sequence>
<evidence type="ECO:0000259" key="15">
    <source>
        <dbReference type="Pfam" id="PF01225"/>
    </source>
</evidence>
<dbReference type="InterPro" id="IPR004101">
    <property type="entry name" value="Mur_ligase_C"/>
</dbReference>
<comment type="pathway">
    <text evidence="2 14">Cell wall biogenesis; peptidoglycan biosynthesis.</text>
</comment>